<sequence>MNLSEEVKKMVSNSRKLKLKVLYENTDITKYIDQDLISFSYSDSLNEFDSLDLTIQNRELLWMNDWNPLKGDKLECWLYLYNWETNSEVEIYIGTFYIDRVSYSGPPDIVTISALSVDIVSNIMDDKKNRVWEAVTFEKIAKDIAKECSLELIYECNFNREYKRVEQKLESYFNFLKRLGNEIGVIIKLYNDRLIIFEEKVYEEKDYKFIFHRNNIKNYSLETDDTDTYAGCKITYYDSYLGEKIEESFFTKQRPGYKRNTQRVLFINQEKEPPGDTKAQKREYLSKIAEKALREKNKQAIRGTIEIIGKEELICVGDTIFLENFGIFTGKYLITSINTDLKIYDLTLEIRMVLDE</sequence>
<proteinExistence type="predicted"/>
<dbReference type="AlphaFoldDB" id="A0A414Q2K4"/>
<comment type="caution">
    <text evidence="1">The sequence shown here is derived from an EMBL/GenBank/DDBJ whole genome shotgun (WGS) entry which is preliminary data.</text>
</comment>
<dbReference type="EMBL" id="QRHL01000001">
    <property type="protein sequence ID" value="RHF75025.1"/>
    <property type="molecule type" value="Genomic_DNA"/>
</dbReference>
<dbReference type="SUPFAM" id="SSF69279">
    <property type="entry name" value="Phage tail proteins"/>
    <property type="match status" value="1"/>
</dbReference>
<evidence type="ECO:0000313" key="1">
    <source>
        <dbReference type="EMBL" id="RHF75025.1"/>
    </source>
</evidence>
<dbReference type="Proteomes" id="UP000284676">
    <property type="component" value="Unassembled WGS sequence"/>
</dbReference>
<evidence type="ECO:0000313" key="2">
    <source>
        <dbReference type="Proteomes" id="UP000284676"/>
    </source>
</evidence>
<name>A0A414Q2K4_FUSMR</name>
<accession>A0A414Q2K4</accession>
<dbReference type="GeneID" id="62763326"/>
<dbReference type="RefSeq" id="WP_005884536.1">
    <property type="nucleotide sequence ID" value="NZ_CABMMQ010000001.1"/>
</dbReference>
<gene>
    <name evidence="1" type="ORF">DW663_01140</name>
</gene>
<organism evidence="1 2">
    <name type="scientific">Fusobacterium mortiferum</name>
    <dbReference type="NCBI Taxonomy" id="850"/>
    <lineage>
        <taxon>Bacteria</taxon>
        <taxon>Fusobacteriati</taxon>
        <taxon>Fusobacteriota</taxon>
        <taxon>Fusobacteriia</taxon>
        <taxon>Fusobacteriales</taxon>
        <taxon>Fusobacteriaceae</taxon>
        <taxon>Fusobacterium</taxon>
    </lineage>
</organism>
<reference evidence="1 2" key="1">
    <citation type="submission" date="2018-08" db="EMBL/GenBank/DDBJ databases">
        <title>A genome reference for cultivated species of the human gut microbiota.</title>
        <authorList>
            <person name="Zou Y."/>
            <person name="Xue W."/>
            <person name="Luo G."/>
        </authorList>
    </citation>
    <scope>NUCLEOTIDE SEQUENCE [LARGE SCALE GENOMIC DNA]</scope>
    <source>
        <strain evidence="1 2">AM25-1</strain>
    </source>
</reference>
<protein>
    <submittedName>
        <fullName evidence="1">Late control protein D</fullName>
    </submittedName>
</protein>